<reference evidence="2 3" key="1">
    <citation type="submission" date="2016-07" db="EMBL/GenBank/DDBJ databases">
        <title>Multiple horizontal gene transfer events from other fungi enriched the ability of initially mycotrophic Trichoderma (Ascomycota) to feed on dead plant biomass.</title>
        <authorList>
            <consortium name="DOE Joint Genome Institute"/>
            <person name="Aerts A."/>
            <person name="Atanasova L."/>
            <person name="Chenthamara K."/>
            <person name="Zhang J."/>
            <person name="Grujic M."/>
            <person name="Henrissat B."/>
            <person name="Kuo A."/>
            <person name="Salamov A."/>
            <person name="Lipzen A."/>
            <person name="Labutti K."/>
            <person name="Barry K."/>
            <person name="Miao Y."/>
            <person name="Rahimi M.J."/>
            <person name="Shen Q."/>
            <person name="Grigoriev I.V."/>
            <person name="Kubicek C.P."/>
            <person name="Druzhinina I.S."/>
        </authorList>
    </citation>
    <scope>NUCLEOTIDE SEQUENCE [LARGE SCALE GENOMIC DNA]</scope>
    <source>
        <strain evidence="2 3">CBS 226.95</strain>
    </source>
</reference>
<dbReference type="Pfam" id="PF01966">
    <property type="entry name" value="HD"/>
    <property type="match status" value="1"/>
</dbReference>
<keyword evidence="3" id="KW-1185">Reference proteome</keyword>
<dbReference type="Gene3D" id="1.10.3210.10">
    <property type="entry name" value="Hypothetical protein af1432"/>
    <property type="match status" value="1"/>
</dbReference>
<dbReference type="SUPFAM" id="SSF109604">
    <property type="entry name" value="HD-domain/PDEase-like"/>
    <property type="match status" value="1"/>
</dbReference>
<proteinExistence type="predicted"/>
<evidence type="ECO:0000313" key="3">
    <source>
        <dbReference type="Proteomes" id="UP000241690"/>
    </source>
</evidence>
<dbReference type="SMART" id="SM00471">
    <property type="entry name" value="HDc"/>
    <property type="match status" value="1"/>
</dbReference>
<dbReference type="PANTHER" id="PTHR35569:SF1">
    <property type="entry name" value="CYANAMIDE HYDRATASE DDI2-RELATED"/>
    <property type="match status" value="1"/>
</dbReference>
<accession>A0A2T4AQD9</accession>
<sequence>MKRPLRQSLRRLVPEHPAALAALDIALSSLPHSIINHSFRVFLYAKAMNASSNEESLPTSPVKTIRIADHVLFVACILHDIGITEKYDSIARRFEVTSADEAANLLRSNGVDEDSIREAWLAISLHSSPGIAEYLPGTVGAMRKAIMAEFGAMDVPENELGEEERDLLLHGQDLERLDIETELGDAIVRQCRKSRTKAPSASWPGVMLRAFEQDPEHVGANKAFWDCS</sequence>
<dbReference type="InterPro" id="IPR006674">
    <property type="entry name" value="HD_domain"/>
</dbReference>
<dbReference type="CDD" id="cd00077">
    <property type="entry name" value="HDc"/>
    <property type="match status" value="1"/>
</dbReference>
<evidence type="ECO:0000259" key="1">
    <source>
        <dbReference type="SMART" id="SM00471"/>
    </source>
</evidence>
<gene>
    <name evidence="2" type="ORF">M431DRAFT_75638</name>
</gene>
<evidence type="ECO:0000313" key="2">
    <source>
        <dbReference type="EMBL" id="PTB59284.1"/>
    </source>
</evidence>
<organism evidence="2 3">
    <name type="scientific">Trichoderma harzianum CBS 226.95</name>
    <dbReference type="NCBI Taxonomy" id="983964"/>
    <lineage>
        <taxon>Eukaryota</taxon>
        <taxon>Fungi</taxon>
        <taxon>Dikarya</taxon>
        <taxon>Ascomycota</taxon>
        <taxon>Pezizomycotina</taxon>
        <taxon>Sordariomycetes</taxon>
        <taxon>Hypocreomycetidae</taxon>
        <taxon>Hypocreales</taxon>
        <taxon>Hypocreaceae</taxon>
        <taxon>Trichoderma</taxon>
    </lineage>
</organism>
<dbReference type="EMBL" id="KZ679676">
    <property type="protein sequence ID" value="PTB59284.1"/>
    <property type="molecule type" value="Genomic_DNA"/>
</dbReference>
<dbReference type="Proteomes" id="UP000241690">
    <property type="component" value="Unassembled WGS sequence"/>
</dbReference>
<dbReference type="STRING" id="983964.A0A2T4AQD9"/>
<dbReference type="PANTHER" id="PTHR35569">
    <property type="entry name" value="CYANAMIDE HYDRATASE DDI2-RELATED"/>
    <property type="match status" value="1"/>
</dbReference>
<dbReference type="InterPro" id="IPR003607">
    <property type="entry name" value="HD/PDEase_dom"/>
</dbReference>
<dbReference type="RefSeq" id="XP_024778961.1">
    <property type="nucleotide sequence ID" value="XM_024922365.1"/>
</dbReference>
<name>A0A2T4AQD9_TRIHA</name>
<dbReference type="AlphaFoldDB" id="A0A2T4AQD9"/>
<dbReference type="GeneID" id="36630948"/>
<feature type="domain" description="HD/PDEase" evidence="1">
    <location>
        <begin position="30"/>
        <end position="114"/>
    </location>
</feature>
<protein>
    <recommendedName>
        <fullName evidence="1">HD/PDEase domain-containing protein</fullName>
    </recommendedName>
</protein>